<proteinExistence type="inferred from homology"/>
<keyword evidence="4" id="KW-0175">Coiled coil</keyword>
<accession>W7U8X6</accession>
<dbReference type="AlphaFoldDB" id="W7U8X6"/>
<keyword evidence="3" id="KW-0539">Nucleus</keyword>
<protein>
    <submittedName>
        <fullName evidence="7">Gc-rich sequence dna-binding factor 1</fullName>
    </submittedName>
</protein>
<dbReference type="Proteomes" id="UP000019335">
    <property type="component" value="Chromosome 3"/>
</dbReference>
<evidence type="ECO:0000256" key="1">
    <source>
        <dbReference type="ARBA" id="ARBA00004123"/>
    </source>
</evidence>
<dbReference type="PANTHER" id="PTHR12214:SF0">
    <property type="entry name" value="LD29489P"/>
    <property type="match status" value="1"/>
</dbReference>
<comment type="caution">
    <text evidence="7">The sequence shown here is derived from an EMBL/GenBank/DDBJ whole genome shotgun (WGS) entry which is preliminary data.</text>
</comment>
<evidence type="ECO:0000313" key="7">
    <source>
        <dbReference type="EMBL" id="EWM29276.1"/>
    </source>
</evidence>
<evidence type="ECO:0000256" key="2">
    <source>
        <dbReference type="ARBA" id="ARBA00010801"/>
    </source>
</evidence>
<feature type="region of interest" description="Disordered" evidence="5">
    <location>
        <begin position="297"/>
        <end position="316"/>
    </location>
</feature>
<name>W7U8X6_9STRA</name>
<dbReference type="GO" id="GO:0000398">
    <property type="term" value="P:mRNA splicing, via spliceosome"/>
    <property type="evidence" value="ECO:0007669"/>
    <property type="project" value="InterPro"/>
</dbReference>
<evidence type="ECO:0000313" key="8">
    <source>
        <dbReference type="Proteomes" id="UP000019335"/>
    </source>
</evidence>
<evidence type="ECO:0000256" key="4">
    <source>
        <dbReference type="SAM" id="Coils"/>
    </source>
</evidence>
<dbReference type="InterPro" id="IPR012890">
    <property type="entry name" value="GCFC2-like"/>
</dbReference>
<sequence length="841" mass="92501">MSHLEHISAGNCRLLRFLLWLNGFDTAQMKASAFLSFADDVEDDEDGNSGGLKTLKSKKKNKKAFASKKSLQRALEEHLDEKAAVDGIASANQAGGVSYSGGGGEYSKEKLAELKKVQNFQVSIKASRTTEAKARVAFEVPEDTDGEKEDAEGVDTEDYDVHSAQLEQLKKGKRRRGMLGSGNGLGAEEGMDFISLEASGEGGTMSWSGKGAARRLDAISEADPRIDKDWESEVIRRGVRTGRGETSDGRSMALEGRGARDLSLTASLSSMALPSKGLKDSEFKSVETVLADMRSVQSRLEESHDRNSRTAEKTRSEVASVKDGLEKMQKEFGGTAARFEYFQDVRIFLSSLCGCLREKEAMVRELEAAMAQLWREGYERRMSRRVQDQEDALEEALETDGKEQQSSQAGMLLSLQGYAPEVVIALKESLSKGAGVPGPAHHDLDEFGRDASGKMSKDRRRRERRGRLASVLERINDGTGGDKAEAEATFSGAEESDSEVETLRTRQAKLLEAAGVIFEDVADEFKALDAVVQRFEDWKRKFPKDYHTAYVPIALPQVLEPYVRVEMVTWNPLGPVRSMEDGDGAGGKDVGGAAIEAFPWFERLFEYGQFQEEGSAPKQEGEDPDDRLVPQLVEKVAVSRLEGLLNECYDPFSERETQRAISAIQGLLIYEPGKHALESLLRAPFSRLEKAITKLCLPLLGPEAGISLWEFQRRQIFVALKLFRNVCFWHQVLAPRPLASLVLGVLLDGKLASALENRLDNTGRGILSKSKTVLEVIGTLEALMIATPPALVVRGDGVRLLGMGRLLDKLETRELAGPLSSTVKRVRLGFGNAIKTTQKVK</sequence>
<gene>
    <name evidence="7" type="ORF">Naga_100029g40</name>
</gene>
<dbReference type="Pfam" id="PF07842">
    <property type="entry name" value="GCFC"/>
    <property type="match status" value="1"/>
</dbReference>
<dbReference type="PANTHER" id="PTHR12214">
    <property type="entry name" value="GC-RICH SEQUENCE DNA-BINDING FACTOR"/>
    <property type="match status" value="1"/>
</dbReference>
<dbReference type="OrthoDB" id="429427at2759"/>
<dbReference type="GO" id="GO:0005634">
    <property type="term" value="C:nucleus"/>
    <property type="evidence" value="ECO:0007669"/>
    <property type="project" value="UniProtKB-SubCell"/>
</dbReference>
<evidence type="ECO:0000256" key="5">
    <source>
        <dbReference type="SAM" id="MobiDB-lite"/>
    </source>
</evidence>
<dbReference type="InterPro" id="IPR022783">
    <property type="entry name" value="GCFC_dom"/>
</dbReference>
<dbReference type="EMBL" id="AZIL01000174">
    <property type="protein sequence ID" value="EWM29276.1"/>
    <property type="molecule type" value="Genomic_DNA"/>
</dbReference>
<feature type="coiled-coil region" evidence="4">
    <location>
        <begin position="356"/>
        <end position="399"/>
    </location>
</feature>
<dbReference type="GO" id="GO:0003677">
    <property type="term" value="F:DNA binding"/>
    <property type="evidence" value="ECO:0007669"/>
    <property type="project" value="UniProtKB-KW"/>
</dbReference>
<feature type="compositionally biased region" description="Basic and acidic residues" evidence="5">
    <location>
        <begin position="299"/>
        <end position="316"/>
    </location>
</feature>
<comment type="similarity">
    <text evidence="2">Belongs to the GCF family.</text>
</comment>
<feature type="domain" description="GCF C-terminal" evidence="6">
    <location>
        <begin position="528"/>
        <end position="709"/>
    </location>
</feature>
<evidence type="ECO:0000256" key="3">
    <source>
        <dbReference type="ARBA" id="ARBA00023242"/>
    </source>
</evidence>
<organism evidence="7 8">
    <name type="scientific">Nannochloropsis gaditana</name>
    <dbReference type="NCBI Taxonomy" id="72520"/>
    <lineage>
        <taxon>Eukaryota</taxon>
        <taxon>Sar</taxon>
        <taxon>Stramenopiles</taxon>
        <taxon>Ochrophyta</taxon>
        <taxon>Eustigmatophyceae</taxon>
        <taxon>Eustigmatales</taxon>
        <taxon>Monodopsidaceae</taxon>
        <taxon>Nannochloropsis</taxon>
    </lineage>
</organism>
<reference evidence="7 8" key="1">
    <citation type="journal article" date="2014" name="Mol. Plant">
        <title>Chromosome Scale Genome Assembly and Transcriptome Profiling of Nannochloropsis gaditana in Nitrogen Depletion.</title>
        <authorList>
            <person name="Corteggiani Carpinelli E."/>
            <person name="Telatin A."/>
            <person name="Vitulo N."/>
            <person name="Forcato C."/>
            <person name="D'Angelo M."/>
            <person name="Schiavon R."/>
            <person name="Vezzi A."/>
            <person name="Giacometti G.M."/>
            <person name="Morosinotto T."/>
            <person name="Valle G."/>
        </authorList>
    </citation>
    <scope>NUCLEOTIDE SEQUENCE [LARGE SCALE GENOMIC DNA]</scope>
    <source>
        <strain evidence="7 8">B-31</strain>
    </source>
</reference>
<feature type="compositionally biased region" description="Basic and acidic residues" evidence="5">
    <location>
        <begin position="440"/>
        <end position="456"/>
    </location>
</feature>
<evidence type="ECO:0000259" key="6">
    <source>
        <dbReference type="Pfam" id="PF07842"/>
    </source>
</evidence>
<comment type="subcellular location">
    <subcellularLocation>
        <location evidence="1">Nucleus</location>
    </subcellularLocation>
</comment>
<keyword evidence="8" id="KW-1185">Reference proteome</keyword>
<keyword evidence="7" id="KW-0238">DNA-binding</keyword>
<feature type="region of interest" description="Disordered" evidence="5">
    <location>
        <begin position="434"/>
        <end position="464"/>
    </location>
</feature>